<keyword evidence="4 10" id="KW-0808">Transferase</keyword>
<keyword evidence="8" id="KW-0862">Zinc</keyword>
<proteinExistence type="inferred from homology"/>
<comment type="similarity">
    <text evidence="1 10">Belongs to the eukaryotic-type primase small subunit family.</text>
</comment>
<dbReference type="EC" id="2.7.7.-" evidence="10"/>
<evidence type="ECO:0000313" key="12">
    <source>
        <dbReference type="EMBL" id="KAG0259819.1"/>
    </source>
</evidence>
<evidence type="ECO:0000256" key="10">
    <source>
        <dbReference type="RuleBase" id="RU003514"/>
    </source>
</evidence>
<reference evidence="12" key="1">
    <citation type="journal article" date="2020" name="Fungal Divers.">
        <title>Resolving the Mortierellaceae phylogeny through synthesis of multi-gene phylogenetics and phylogenomics.</title>
        <authorList>
            <person name="Vandepol N."/>
            <person name="Liber J."/>
            <person name="Desiro A."/>
            <person name="Na H."/>
            <person name="Kennedy M."/>
            <person name="Barry K."/>
            <person name="Grigoriev I.V."/>
            <person name="Miller A.N."/>
            <person name="O'Donnell K."/>
            <person name="Stajich J.E."/>
            <person name="Bonito G."/>
        </authorList>
    </citation>
    <scope>NUCLEOTIDE SEQUENCE</scope>
    <source>
        <strain evidence="12">NRRL 28262</strain>
    </source>
</reference>
<evidence type="ECO:0000256" key="7">
    <source>
        <dbReference type="ARBA" id="ARBA00022723"/>
    </source>
</evidence>
<evidence type="ECO:0000256" key="2">
    <source>
        <dbReference type="ARBA" id="ARBA00022478"/>
    </source>
</evidence>
<keyword evidence="9" id="KW-0804">Transcription</keyword>
<evidence type="ECO:0000256" key="1">
    <source>
        <dbReference type="ARBA" id="ARBA00009762"/>
    </source>
</evidence>
<keyword evidence="7" id="KW-0479">Metal-binding</keyword>
<keyword evidence="13" id="KW-1185">Reference proteome</keyword>
<dbReference type="InterPro" id="IPR014052">
    <property type="entry name" value="DNA_primase_ssu_euk/arc"/>
</dbReference>
<keyword evidence="6 10" id="KW-0235">DNA replication</keyword>
<accession>A0AAD4H311</accession>
<dbReference type="Proteomes" id="UP001194580">
    <property type="component" value="Unassembled WGS sequence"/>
</dbReference>
<dbReference type="AlphaFoldDB" id="A0AAD4H311"/>
<name>A0AAD4H311_9FUNG</name>
<comment type="caution">
    <text evidence="12">The sequence shown here is derived from an EMBL/GenBank/DDBJ whole genome shotgun (WGS) entry which is preliminary data.</text>
</comment>
<keyword evidence="5" id="KW-0548">Nucleotidyltransferase</keyword>
<dbReference type="Gene3D" id="3.90.920.10">
    <property type="entry name" value="DNA primase, PRIM domain"/>
    <property type="match status" value="1"/>
</dbReference>
<dbReference type="NCBIfam" id="TIGR00335">
    <property type="entry name" value="primase_sml"/>
    <property type="match status" value="1"/>
</dbReference>
<organism evidence="12 13">
    <name type="scientific">Linnemannia exigua</name>
    <dbReference type="NCBI Taxonomy" id="604196"/>
    <lineage>
        <taxon>Eukaryota</taxon>
        <taxon>Fungi</taxon>
        <taxon>Fungi incertae sedis</taxon>
        <taxon>Mucoromycota</taxon>
        <taxon>Mortierellomycotina</taxon>
        <taxon>Mortierellomycetes</taxon>
        <taxon>Mortierellales</taxon>
        <taxon>Mortierellaceae</taxon>
        <taxon>Linnemannia</taxon>
    </lineage>
</organism>
<dbReference type="GO" id="GO:0006269">
    <property type="term" value="P:DNA replication, synthesis of primer"/>
    <property type="evidence" value="ECO:0007669"/>
    <property type="project" value="UniProtKB-KW"/>
</dbReference>
<feature type="compositionally biased region" description="Basic and acidic residues" evidence="11">
    <location>
        <begin position="1"/>
        <end position="11"/>
    </location>
</feature>
<dbReference type="GO" id="GO:0005658">
    <property type="term" value="C:alpha DNA polymerase:primase complex"/>
    <property type="evidence" value="ECO:0007669"/>
    <property type="project" value="UniProtKB-ARBA"/>
</dbReference>
<evidence type="ECO:0000256" key="6">
    <source>
        <dbReference type="ARBA" id="ARBA00022705"/>
    </source>
</evidence>
<evidence type="ECO:0000256" key="3">
    <source>
        <dbReference type="ARBA" id="ARBA00022515"/>
    </source>
</evidence>
<dbReference type="GO" id="GO:0046872">
    <property type="term" value="F:metal ion binding"/>
    <property type="evidence" value="ECO:0007669"/>
    <property type="project" value="UniProtKB-KW"/>
</dbReference>
<dbReference type="EMBL" id="JAAAIL010002158">
    <property type="protein sequence ID" value="KAG0259819.1"/>
    <property type="molecule type" value="Genomic_DNA"/>
</dbReference>
<dbReference type="CDD" id="cd04860">
    <property type="entry name" value="AE_Prim_S"/>
    <property type="match status" value="1"/>
</dbReference>
<sequence>MSDMDIDHDPSEAQATVEAGQPENQAEKDELEHLFDMDDDSEFMKEVNNPWMPSSKPSGLSSNADDIAGDIHQQLMLYYRHFFPFKPFFQWLNYDPSAKPSKSFLNREICWTLMDDTFIRFQSYRNIDELKQDMVRLNPAKFDLGAIYNIRPKDRHMVRPAAFIPVSKEMVFDIDMTDYDEIRTCCSGADVCKKCWEFMTVAMKIIDVAMRDDFGFKHILWVYSGRRGIHCWIADERARKLNNEQRKAIVSYMEVIKGGTQQGKKVKLPNVLHPSLARSYETVDHHFRNIAFESQEILTKPENWEKMLSVIPDEDVQAQIRRQWESAPTRAPALKWNELKDIIGEEIAEHPGKRQLLENIPRDIMFQYTYPRLDDKVSININHLLKSPFCIHPKTGRVCVPIQIEHCEDFDPMSPPTVPKLVQELNEYDTTHPSPSEGEAKLQDWQKTSLREHVEYFEKFLKGLSREIREKKRVDGASSKSLDF</sequence>
<dbReference type="SUPFAM" id="SSF56747">
    <property type="entry name" value="Prim-pol domain"/>
    <property type="match status" value="1"/>
</dbReference>
<evidence type="ECO:0000256" key="4">
    <source>
        <dbReference type="ARBA" id="ARBA00022679"/>
    </source>
</evidence>
<evidence type="ECO:0000313" key="13">
    <source>
        <dbReference type="Proteomes" id="UP001194580"/>
    </source>
</evidence>
<dbReference type="GO" id="GO:0003899">
    <property type="term" value="F:DNA-directed RNA polymerase activity"/>
    <property type="evidence" value="ECO:0007669"/>
    <property type="project" value="InterPro"/>
</dbReference>
<dbReference type="Pfam" id="PF01896">
    <property type="entry name" value="DNA_primase_S"/>
    <property type="match status" value="1"/>
</dbReference>
<evidence type="ECO:0000256" key="11">
    <source>
        <dbReference type="SAM" id="MobiDB-lite"/>
    </source>
</evidence>
<evidence type="ECO:0000256" key="8">
    <source>
        <dbReference type="ARBA" id="ARBA00022833"/>
    </source>
</evidence>
<feature type="region of interest" description="Disordered" evidence="11">
    <location>
        <begin position="1"/>
        <end position="31"/>
    </location>
</feature>
<gene>
    <name evidence="12" type="ORF">BGZ95_004566</name>
</gene>
<protein>
    <recommendedName>
        <fullName evidence="10">DNA primase</fullName>
        <ecNumber evidence="10">2.7.7.-</ecNumber>
    </recommendedName>
</protein>
<keyword evidence="3 10" id="KW-0639">Primosome</keyword>
<evidence type="ECO:0000256" key="9">
    <source>
        <dbReference type="ARBA" id="ARBA00023163"/>
    </source>
</evidence>
<evidence type="ECO:0000256" key="5">
    <source>
        <dbReference type="ARBA" id="ARBA00022695"/>
    </source>
</evidence>
<dbReference type="FunFam" id="3.90.920.10:FF:000003">
    <property type="entry name" value="DNA primase"/>
    <property type="match status" value="1"/>
</dbReference>
<keyword evidence="2 10" id="KW-0240">DNA-directed RNA polymerase</keyword>
<dbReference type="PANTHER" id="PTHR10536">
    <property type="entry name" value="DNA PRIMASE SMALL SUBUNIT"/>
    <property type="match status" value="1"/>
</dbReference>
<dbReference type="InterPro" id="IPR002755">
    <property type="entry name" value="DNA_primase_S"/>
</dbReference>